<dbReference type="EMBL" id="CP165628">
    <property type="protein sequence ID" value="XDU70711.1"/>
    <property type="molecule type" value="Genomic_DNA"/>
</dbReference>
<dbReference type="AlphaFoldDB" id="A0AB39VKK4"/>
<dbReference type="Gene3D" id="3.30.70.100">
    <property type="match status" value="1"/>
</dbReference>
<dbReference type="Pfam" id="PF03992">
    <property type="entry name" value="ABM"/>
    <property type="match status" value="1"/>
</dbReference>
<dbReference type="InterPro" id="IPR011008">
    <property type="entry name" value="Dimeric_a/b-barrel"/>
</dbReference>
<proteinExistence type="predicted"/>
<dbReference type="PROSITE" id="PS51725">
    <property type="entry name" value="ABM"/>
    <property type="match status" value="1"/>
</dbReference>
<accession>A0AB39VKK4</accession>
<dbReference type="RefSeq" id="WP_369788184.1">
    <property type="nucleotide sequence ID" value="NZ_CP165628.1"/>
</dbReference>
<feature type="domain" description="ABM" evidence="1">
    <location>
        <begin position="11"/>
        <end position="99"/>
    </location>
</feature>
<evidence type="ECO:0000259" key="1">
    <source>
        <dbReference type="PROSITE" id="PS51725"/>
    </source>
</evidence>
<reference evidence="2" key="1">
    <citation type="submission" date="2024-07" db="EMBL/GenBank/DDBJ databases">
        <authorList>
            <person name="Biller S.J."/>
        </authorList>
    </citation>
    <scope>NUCLEOTIDE SEQUENCE</scope>
    <source>
        <strain evidence="2">WC2420</strain>
    </source>
</reference>
<gene>
    <name evidence="2" type="ORF">AB3G37_14100</name>
</gene>
<protein>
    <submittedName>
        <fullName evidence="2">Quinol monooxygenase</fullName>
        <ecNumber evidence="2">1.-.-.-</ecNumber>
    </submittedName>
</protein>
<dbReference type="GO" id="GO:0004497">
    <property type="term" value="F:monooxygenase activity"/>
    <property type="evidence" value="ECO:0007669"/>
    <property type="project" value="UniProtKB-KW"/>
</dbReference>
<dbReference type="EC" id="1.-.-.-" evidence="2"/>
<organism evidence="2">
    <name type="scientific">Rouxiella sp. WC2420</name>
    <dbReference type="NCBI Taxonomy" id="3234145"/>
    <lineage>
        <taxon>Bacteria</taxon>
        <taxon>Pseudomonadati</taxon>
        <taxon>Pseudomonadota</taxon>
        <taxon>Gammaproteobacteria</taxon>
        <taxon>Enterobacterales</taxon>
        <taxon>Yersiniaceae</taxon>
        <taxon>Rouxiella</taxon>
    </lineage>
</organism>
<keyword evidence="2" id="KW-0503">Monooxygenase</keyword>
<sequence length="111" mass="12764">MNILTQASEELILINTFTVEPSRSEELLKILSEATEEVMRHLPGFISVKLHVSTDKRHVANYARWRNMEDIKSMMQTPTAQLHMKMAADLAESFQPIYYALRESIDVEALV</sequence>
<evidence type="ECO:0000313" key="2">
    <source>
        <dbReference type="EMBL" id="XDU70711.1"/>
    </source>
</evidence>
<dbReference type="SUPFAM" id="SSF54909">
    <property type="entry name" value="Dimeric alpha+beta barrel"/>
    <property type="match status" value="1"/>
</dbReference>
<keyword evidence="2" id="KW-0560">Oxidoreductase</keyword>
<dbReference type="InterPro" id="IPR007138">
    <property type="entry name" value="ABM_dom"/>
</dbReference>
<name>A0AB39VKK4_9GAMM</name>